<dbReference type="InterPro" id="IPR012312">
    <property type="entry name" value="Hemerythrin-like"/>
</dbReference>
<name>A0A3A2ZA85_9EURO</name>
<keyword evidence="3" id="KW-1185">Reference proteome</keyword>
<dbReference type="OrthoDB" id="9983919at2759"/>
<evidence type="ECO:0000313" key="2">
    <source>
        <dbReference type="EMBL" id="RJE20022.1"/>
    </source>
</evidence>
<protein>
    <recommendedName>
        <fullName evidence="1">Hemerythrin-like domain-containing protein</fullName>
    </recommendedName>
</protein>
<proteinExistence type="predicted"/>
<dbReference type="STRING" id="2070753.A0A3A2ZA85"/>
<organism evidence="2 3">
    <name type="scientific">Aspergillus sclerotialis</name>
    <dbReference type="NCBI Taxonomy" id="2070753"/>
    <lineage>
        <taxon>Eukaryota</taxon>
        <taxon>Fungi</taxon>
        <taxon>Dikarya</taxon>
        <taxon>Ascomycota</taxon>
        <taxon>Pezizomycotina</taxon>
        <taxon>Eurotiomycetes</taxon>
        <taxon>Eurotiomycetidae</taxon>
        <taxon>Eurotiales</taxon>
        <taxon>Aspergillaceae</taxon>
        <taxon>Aspergillus</taxon>
        <taxon>Aspergillus subgen. Polypaecilum</taxon>
    </lineage>
</organism>
<dbReference type="PANTHER" id="PTHR35585">
    <property type="entry name" value="HHE DOMAIN PROTEIN (AFU_ORTHOLOGUE AFUA_4G00730)"/>
    <property type="match status" value="1"/>
</dbReference>
<dbReference type="PANTHER" id="PTHR35585:SF3">
    <property type="entry name" value="HEMERYTHRIN-LIKE DOMAIN-CONTAINING PROTEIN"/>
    <property type="match status" value="1"/>
</dbReference>
<dbReference type="Pfam" id="PF01814">
    <property type="entry name" value="Hemerythrin"/>
    <property type="match status" value="1"/>
</dbReference>
<sequence length="184" mass="21181">MKSTITDAIKEDHRTVEACYLYVIDESKRHQRARFKNLFIWELSRNLVSKELVVYPALEKKVQGGTFLANKDREENHATKEDLKAFQNLSPSDPKFIPAINDLMAHLRTHYVDEEMNQLPQLEEALSKKDSDHLAKLLRWSKVFLPTRAHPAAPSKPPMETAVGLVTAPFDQVADLFRKWPHHG</sequence>
<reference evidence="3" key="1">
    <citation type="submission" date="2017-02" db="EMBL/GenBank/DDBJ databases">
        <authorList>
            <person name="Tafer H."/>
            <person name="Lopandic K."/>
        </authorList>
    </citation>
    <scope>NUCLEOTIDE SEQUENCE [LARGE SCALE GENOMIC DNA]</scope>
    <source>
        <strain evidence="3">CBS 366.77</strain>
    </source>
</reference>
<dbReference type="AlphaFoldDB" id="A0A3A2ZA85"/>
<accession>A0A3A2ZA85</accession>
<comment type="caution">
    <text evidence="2">The sequence shown here is derived from an EMBL/GenBank/DDBJ whole genome shotgun (WGS) entry which is preliminary data.</text>
</comment>
<evidence type="ECO:0000313" key="3">
    <source>
        <dbReference type="Proteomes" id="UP000266188"/>
    </source>
</evidence>
<evidence type="ECO:0000259" key="1">
    <source>
        <dbReference type="Pfam" id="PF01814"/>
    </source>
</evidence>
<feature type="domain" description="Hemerythrin-like" evidence="1">
    <location>
        <begin position="4"/>
        <end position="121"/>
    </location>
</feature>
<dbReference type="EMBL" id="MVGC01000346">
    <property type="protein sequence ID" value="RJE20022.1"/>
    <property type="molecule type" value="Genomic_DNA"/>
</dbReference>
<gene>
    <name evidence="2" type="ORF">PHISCL_07633</name>
</gene>
<dbReference type="Proteomes" id="UP000266188">
    <property type="component" value="Unassembled WGS sequence"/>
</dbReference>